<dbReference type="InterPro" id="IPR032816">
    <property type="entry name" value="VTT_dom"/>
</dbReference>
<evidence type="ECO:0000256" key="6">
    <source>
        <dbReference type="ARBA" id="ARBA00023136"/>
    </source>
</evidence>
<evidence type="ECO:0000256" key="1">
    <source>
        <dbReference type="ARBA" id="ARBA00004651"/>
    </source>
</evidence>
<comment type="caution">
    <text evidence="10">The sequence shown here is derived from an EMBL/GenBank/DDBJ whole genome shotgun (WGS) entry which is preliminary data.</text>
</comment>
<name>A0ABS9L834_9MICC</name>
<accession>A0ABS9L834</accession>
<evidence type="ECO:0000256" key="5">
    <source>
        <dbReference type="ARBA" id="ARBA00022989"/>
    </source>
</evidence>
<dbReference type="PANTHER" id="PTHR42709">
    <property type="entry name" value="ALKALINE PHOSPHATASE LIKE PROTEIN"/>
    <property type="match status" value="1"/>
</dbReference>
<dbReference type="Pfam" id="PF09335">
    <property type="entry name" value="VTT_dom"/>
    <property type="match status" value="1"/>
</dbReference>
<proteinExistence type="inferred from homology"/>
<evidence type="ECO:0000256" key="3">
    <source>
        <dbReference type="ARBA" id="ARBA00022475"/>
    </source>
</evidence>
<keyword evidence="6 8" id="KW-0472">Membrane</keyword>
<comment type="similarity">
    <text evidence="2">Belongs to the DedA family.</text>
</comment>
<organism evidence="10 11">
    <name type="scientific">Arthrobacter hankyongi</name>
    <dbReference type="NCBI Taxonomy" id="2904801"/>
    <lineage>
        <taxon>Bacteria</taxon>
        <taxon>Bacillati</taxon>
        <taxon>Actinomycetota</taxon>
        <taxon>Actinomycetes</taxon>
        <taxon>Micrococcales</taxon>
        <taxon>Micrococcaceae</taxon>
        <taxon>Arthrobacter</taxon>
    </lineage>
</organism>
<evidence type="ECO:0000259" key="9">
    <source>
        <dbReference type="Pfam" id="PF09335"/>
    </source>
</evidence>
<evidence type="ECO:0000313" key="11">
    <source>
        <dbReference type="Proteomes" id="UP001165368"/>
    </source>
</evidence>
<feature type="region of interest" description="Disordered" evidence="7">
    <location>
        <begin position="192"/>
        <end position="216"/>
    </location>
</feature>
<evidence type="ECO:0000256" key="7">
    <source>
        <dbReference type="SAM" id="MobiDB-lite"/>
    </source>
</evidence>
<evidence type="ECO:0000256" key="2">
    <source>
        <dbReference type="ARBA" id="ARBA00010792"/>
    </source>
</evidence>
<evidence type="ECO:0000256" key="8">
    <source>
        <dbReference type="SAM" id="Phobius"/>
    </source>
</evidence>
<feature type="transmembrane region" description="Helical" evidence="8">
    <location>
        <begin position="120"/>
        <end position="143"/>
    </location>
</feature>
<evidence type="ECO:0000313" key="10">
    <source>
        <dbReference type="EMBL" id="MCG2622838.1"/>
    </source>
</evidence>
<evidence type="ECO:0000256" key="4">
    <source>
        <dbReference type="ARBA" id="ARBA00022692"/>
    </source>
</evidence>
<dbReference type="EMBL" id="JAKLTQ010000009">
    <property type="protein sequence ID" value="MCG2622838.1"/>
    <property type="molecule type" value="Genomic_DNA"/>
</dbReference>
<feature type="compositionally biased region" description="Acidic residues" evidence="7">
    <location>
        <begin position="204"/>
        <end position="216"/>
    </location>
</feature>
<keyword evidence="11" id="KW-1185">Reference proteome</keyword>
<protein>
    <submittedName>
        <fullName evidence="10">VTT domain-containing protein</fullName>
    </submittedName>
</protein>
<reference evidence="10" key="1">
    <citation type="submission" date="2022-01" db="EMBL/GenBank/DDBJ databases">
        <authorList>
            <person name="Jo J.-H."/>
            <person name="Im W.-T."/>
        </authorList>
    </citation>
    <scope>NUCLEOTIDE SEQUENCE</scope>
    <source>
        <strain evidence="10">I2-34</strain>
    </source>
</reference>
<keyword evidence="3" id="KW-1003">Cell membrane</keyword>
<dbReference type="PANTHER" id="PTHR42709:SF6">
    <property type="entry name" value="UNDECAPRENYL PHOSPHATE TRANSPORTER A"/>
    <property type="match status" value="1"/>
</dbReference>
<feature type="transmembrane region" description="Helical" evidence="8">
    <location>
        <begin position="163"/>
        <end position="186"/>
    </location>
</feature>
<gene>
    <name evidence="10" type="ORF">LVY72_13100</name>
</gene>
<comment type="subcellular location">
    <subcellularLocation>
        <location evidence="1">Cell membrane</location>
        <topology evidence="1">Multi-pass membrane protein</topology>
    </subcellularLocation>
</comment>
<dbReference type="Proteomes" id="UP001165368">
    <property type="component" value="Unassembled WGS sequence"/>
</dbReference>
<feature type="domain" description="VTT" evidence="9">
    <location>
        <begin position="39"/>
        <end position="152"/>
    </location>
</feature>
<feature type="transmembrane region" description="Helical" evidence="8">
    <location>
        <begin position="47"/>
        <end position="69"/>
    </location>
</feature>
<sequence length="216" mass="22767">MPDGPWQWFYYPLTFVLVILDAGMPASPSEAAVIGGGTLLAGGQLVLPLVYGTAFLGSWAGDLILFLLVQRRISAWLGRFRWGRALDRGVNAALHRAGTSSTYAAVLAARFVPGGRTASVAAAGLAAVPFRPFIALSAAGSALWATWQVGLGMATGLATGFPFWASLALGTGIGLAAGSLIAAVLAHRHRHRHRHRAKTTEPVQDGDETDLEEVWP</sequence>
<dbReference type="RefSeq" id="WP_237821540.1">
    <property type="nucleotide sequence ID" value="NZ_JAKLTQ010000009.1"/>
</dbReference>
<keyword evidence="4 8" id="KW-0812">Transmembrane</keyword>
<keyword evidence="5 8" id="KW-1133">Transmembrane helix</keyword>
<dbReference type="InterPro" id="IPR051311">
    <property type="entry name" value="DedA_domain"/>
</dbReference>